<dbReference type="InterPro" id="IPR005162">
    <property type="entry name" value="Retrotrans_gag_dom"/>
</dbReference>
<protein>
    <recommendedName>
        <fullName evidence="2">Integrase catalytic domain-containing protein</fullName>
    </recommendedName>
</protein>
<dbReference type="PROSITE" id="PS50994">
    <property type="entry name" value="INTEGRASE"/>
    <property type="match status" value="1"/>
</dbReference>
<dbReference type="AlphaFoldDB" id="A0A7J0DQY4"/>
<dbReference type="Gene3D" id="3.30.420.10">
    <property type="entry name" value="Ribonuclease H-like superfamily/Ribonuclease H"/>
    <property type="match status" value="1"/>
</dbReference>
<evidence type="ECO:0000259" key="2">
    <source>
        <dbReference type="PROSITE" id="PS50994"/>
    </source>
</evidence>
<dbReference type="Pfam" id="PF24626">
    <property type="entry name" value="SH3_Tf2-1"/>
    <property type="match status" value="1"/>
</dbReference>
<dbReference type="InterPro" id="IPR041588">
    <property type="entry name" value="Integrase_H2C2"/>
</dbReference>
<dbReference type="PANTHER" id="PTHR46148">
    <property type="entry name" value="CHROMO DOMAIN-CONTAINING PROTEIN"/>
    <property type="match status" value="1"/>
</dbReference>
<comment type="caution">
    <text evidence="3">The sequence shown here is derived from an EMBL/GenBank/DDBJ whole genome shotgun (WGS) entry which is preliminary data.</text>
</comment>
<accession>A0A7J0DQY4</accession>
<feature type="domain" description="Integrase catalytic" evidence="2">
    <location>
        <begin position="691"/>
        <end position="785"/>
    </location>
</feature>
<dbReference type="PANTHER" id="PTHR46148:SF57">
    <property type="entry name" value="OS12G0499874 PROTEIN"/>
    <property type="match status" value="1"/>
</dbReference>
<dbReference type="Pfam" id="PF03732">
    <property type="entry name" value="Retrotrans_gag"/>
    <property type="match status" value="1"/>
</dbReference>
<reference evidence="4" key="1">
    <citation type="submission" date="2019-07" db="EMBL/GenBank/DDBJ databases">
        <title>De Novo Assembly of kiwifruit Actinidia rufa.</title>
        <authorList>
            <person name="Sugita-Konishi S."/>
            <person name="Sato K."/>
            <person name="Mori E."/>
            <person name="Abe Y."/>
            <person name="Kisaki G."/>
            <person name="Hamano K."/>
            <person name="Suezawa K."/>
            <person name="Otani M."/>
            <person name="Fukuda T."/>
            <person name="Manabe T."/>
            <person name="Gomi K."/>
            <person name="Tabuchi M."/>
            <person name="Akimitsu K."/>
            <person name="Kataoka I."/>
        </authorList>
    </citation>
    <scope>NUCLEOTIDE SEQUENCE [LARGE SCALE GENOMIC DNA]</scope>
    <source>
        <strain evidence="4">cv. Fuchu</strain>
    </source>
</reference>
<dbReference type="Proteomes" id="UP000585474">
    <property type="component" value="Unassembled WGS sequence"/>
</dbReference>
<dbReference type="Gene3D" id="1.10.340.70">
    <property type="match status" value="1"/>
</dbReference>
<organism evidence="3 4">
    <name type="scientific">Actinidia rufa</name>
    <dbReference type="NCBI Taxonomy" id="165716"/>
    <lineage>
        <taxon>Eukaryota</taxon>
        <taxon>Viridiplantae</taxon>
        <taxon>Streptophyta</taxon>
        <taxon>Embryophyta</taxon>
        <taxon>Tracheophyta</taxon>
        <taxon>Spermatophyta</taxon>
        <taxon>Magnoliopsida</taxon>
        <taxon>eudicotyledons</taxon>
        <taxon>Gunneridae</taxon>
        <taxon>Pentapetalae</taxon>
        <taxon>asterids</taxon>
        <taxon>Ericales</taxon>
        <taxon>Actinidiaceae</taxon>
        <taxon>Actinidia</taxon>
    </lineage>
</organism>
<evidence type="ECO:0000256" key="1">
    <source>
        <dbReference type="SAM" id="MobiDB-lite"/>
    </source>
</evidence>
<sequence>MSPRKKPRRGRATNLARGPRGRGQNARLQDEGSQHDGNPVVEVQDLNKKSIIRGLAEIRKLFNVLVINDDDMRVHLVACQLSGKANEWWESILVARRDARRVVRVAKNVEVPNIEKLTWAKFEKMFENQYFPKSYREQLRDKFEKFEQGTMTISEYAMQYQALSRFAPKLVNTEENKYRRFEKGLQSSVRKLVMSSRLRVFIEIVELARTLKLSRDNVRNARGNKRRQSMGTGTFFYRVWGTLIKTAGHLPLVWSKGHIRAHCPQTPSQLRPPPPLRSQTPGACFGCGGFGHGPQGNRGASSFAPNPTTQGRVFAVTMATPPPPPITATQTLEASIVKGTFLLFNSFAGVLFDSRASHSFIATSFVLALGLEIEELNPPLFIDTLIGALGMSGFDLILEMDWLSMFHVTIDCFKCRVRIYMLEGSCLEVFGERQESFEPYLYEPRDKGSIAYLLASLTLDKDLSTRGELPRVVCDFSNIFLEELPGLPPKSEVEFTINLLPELNLRQRCWMEHLKDYNIDLQYHPGKANMVADALSRKPASLLSLAIDKWRTVRDLGFCVLHCEELSEGVTLCNLTVHSTLLTRVVEAQQDDEEMGVLRTKFLSGEASEGWRIHADQSICFQGKLFMPIACREEILREFHHSPLAVHPGGTKMYYDLRRQFWWPGLKKDVAIFVSKCLTCQQVKAEHQRPPESYNRYRDLRFTAHFWQGLQSALGTSLLLSTAYHPQTDGQSERTIQILEDMLQACVLDFRGSWEDHLPLVKFAYNNSYQLSIEMAPYEALYGKPCRSPVCWTELSEAVVVGPELVAETTESMGLIRKRLKAAQKATTKKVKVIRQRLLTAQSRQKSYADRRRRPLSFEVGDHVFLKVLPHRGLHRFGCRGKLSPRYIGPFDIIERIGKVAYRLALPPKLSGVHDVFHVFMLKKYEPDPSHVLEWSELELEADASFEEKPTWVVDSREKMLRGKTIRLVRIFWNNFGSEESIWEMEDEMREKYPNLFAT</sequence>
<dbReference type="InterPro" id="IPR036397">
    <property type="entry name" value="RNaseH_sf"/>
</dbReference>
<evidence type="ECO:0000313" key="4">
    <source>
        <dbReference type="Proteomes" id="UP000585474"/>
    </source>
</evidence>
<dbReference type="GO" id="GO:0015074">
    <property type="term" value="P:DNA integration"/>
    <property type="evidence" value="ECO:0007669"/>
    <property type="project" value="InterPro"/>
</dbReference>
<name>A0A7J0DQY4_9ERIC</name>
<dbReference type="InterPro" id="IPR056924">
    <property type="entry name" value="SH3_Tf2-1"/>
</dbReference>
<feature type="compositionally biased region" description="Basic residues" evidence="1">
    <location>
        <begin position="1"/>
        <end position="11"/>
    </location>
</feature>
<dbReference type="InterPro" id="IPR001584">
    <property type="entry name" value="Integrase_cat-core"/>
</dbReference>
<feature type="region of interest" description="Disordered" evidence="1">
    <location>
        <begin position="1"/>
        <end position="39"/>
    </location>
</feature>
<dbReference type="Pfam" id="PF08284">
    <property type="entry name" value="RVP_2"/>
    <property type="match status" value="2"/>
</dbReference>
<evidence type="ECO:0000313" key="3">
    <source>
        <dbReference type="EMBL" id="GFS40602.1"/>
    </source>
</evidence>
<proteinExistence type="predicted"/>
<dbReference type="GO" id="GO:0003676">
    <property type="term" value="F:nucleic acid binding"/>
    <property type="evidence" value="ECO:0007669"/>
    <property type="project" value="InterPro"/>
</dbReference>
<dbReference type="SUPFAM" id="SSF53098">
    <property type="entry name" value="Ribonuclease H-like"/>
    <property type="match status" value="1"/>
</dbReference>
<dbReference type="OrthoDB" id="1909122at2759"/>
<gene>
    <name evidence="3" type="ORF">Acr_00g0069490</name>
</gene>
<dbReference type="InterPro" id="IPR012337">
    <property type="entry name" value="RNaseH-like_sf"/>
</dbReference>
<dbReference type="EMBL" id="BJWL01000353">
    <property type="protein sequence ID" value="GFS40602.1"/>
    <property type="molecule type" value="Genomic_DNA"/>
</dbReference>
<keyword evidence="4" id="KW-1185">Reference proteome</keyword>
<dbReference type="Pfam" id="PF17921">
    <property type="entry name" value="Integrase_H2C2"/>
    <property type="match status" value="1"/>
</dbReference>